<comment type="caution">
    <text evidence="2">The sequence shown here is derived from an EMBL/GenBank/DDBJ whole genome shotgun (WGS) entry which is preliminary data.</text>
</comment>
<keyword evidence="3" id="KW-1185">Reference proteome</keyword>
<dbReference type="Proteomes" id="UP001642464">
    <property type="component" value="Unassembled WGS sequence"/>
</dbReference>
<sequence>MGCQTSRENDLEVTSVSWNDGSNWQREVSVGFSEPRDSFHSMEVLEMDFGDSHSHPPVRTTHERHVAKVKKFLTAEATAEANSSKLLQRVLRKRSRDDPHRAIGLRTPEPTWKDRRPKQLGGTLPAVISVEL</sequence>
<dbReference type="EMBL" id="CAXAMM010015780">
    <property type="protein sequence ID" value="CAK9037155.1"/>
    <property type="molecule type" value="Genomic_DNA"/>
</dbReference>
<protein>
    <submittedName>
        <fullName evidence="2">Uncharacterized protein</fullName>
    </submittedName>
</protein>
<gene>
    <name evidence="2" type="ORF">SCF082_LOCUS22034</name>
</gene>
<evidence type="ECO:0000313" key="3">
    <source>
        <dbReference type="Proteomes" id="UP001642464"/>
    </source>
</evidence>
<organism evidence="2 3">
    <name type="scientific">Durusdinium trenchii</name>
    <dbReference type="NCBI Taxonomy" id="1381693"/>
    <lineage>
        <taxon>Eukaryota</taxon>
        <taxon>Sar</taxon>
        <taxon>Alveolata</taxon>
        <taxon>Dinophyceae</taxon>
        <taxon>Suessiales</taxon>
        <taxon>Symbiodiniaceae</taxon>
        <taxon>Durusdinium</taxon>
    </lineage>
</organism>
<evidence type="ECO:0000256" key="1">
    <source>
        <dbReference type="SAM" id="MobiDB-lite"/>
    </source>
</evidence>
<feature type="region of interest" description="Disordered" evidence="1">
    <location>
        <begin position="91"/>
        <end position="120"/>
    </location>
</feature>
<accession>A0ABP0LDD8</accession>
<name>A0ABP0LDD8_9DINO</name>
<evidence type="ECO:0000313" key="2">
    <source>
        <dbReference type="EMBL" id="CAK9037155.1"/>
    </source>
</evidence>
<proteinExistence type="predicted"/>
<reference evidence="2 3" key="1">
    <citation type="submission" date="2024-02" db="EMBL/GenBank/DDBJ databases">
        <authorList>
            <person name="Chen Y."/>
            <person name="Shah S."/>
            <person name="Dougan E. K."/>
            <person name="Thang M."/>
            <person name="Chan C."/>
        </authorList>
    </citation>
    <scope>NUCLEOTIDE SEQUENCE [LARGE SCALE GENOMIC DNA]</scope>
</reference>